<dbReference type="OrthoDB" id="7872598at2"/>
<evidence type="ECO:0000313" key="3">
    <source>
        <dbReference type="Proteomes" id="UP000283587"/>
    </source>
</evidence>
<dbReference type="Pfam" id="PF12728">
    <property type="entry name" value="HTH_17"/>
    <property type="match status" value="1"/>
</dbReference>
<sequence>MVRLGQARSARVGRGEAISGFPVDGPDRCTTGGDVLMARPWTPDELAARWGCSGETVRSMIRTGQLPAFRVGRMLRVTHKTVEDYECGIIESADSMAASSSCGTTTMERGDVIALRHTRKRTPSAKHER</sequence>
<keyword evidence="3" id="KW-1185">Reference proteome</keyword>
<evidence type="ECO:0000259" key="1">
    <source>
        <dbReference type="Pfam" id="PF12728"/>
    </source>
</evidence>
<dbReference type="InterPro" id="IPR041657">
    <property type="entry name" value="HTH_17"/>
</dbReference>
<dbReference type="SUPFAM" id="SSF46955">
    <property type="entry name" value="Putative DNA-binding domain"/>
    <property type="match status" value="1"/>
</dbReference>
<keyword evidence="2" id="KW-0238">DNA-binding</keyword>
<gene>
    <name evidence="2" type="ORF">D3P05_07750</name>
</gene>
<dbReference type="InterPro" id="IPR010093">
    <property type="entry name" value="SinI_DNA-bd"/>
</dbReference>
<dbReference type="NCBIfam" id="TIGR01764">
    <property type="entry name" value="excise"/>
    <property type="match status" value="1"/>
</dbReference>
<organism evidence="2 3">
    <name type="scientific">Paracoccus siganidrum</name>
    <dbReference type="NCBI Taxonomy" id="1276757"/>
    <lineage>
        <taxon>Bacteria</taxon>
        <taxon>Pseudomonadati</taxon>
        <taxon>Pseudomonadota</taxon>
        <taxon>Alphaproteobacteria</taxon>
        <taxon>Rhodobacterales</taxon>
        <taxon>Paracoccaceae</taxon>
        <taxon>Paracoccus</taxon>
    </lineage>
</organism>
<proteinExistence type="predicted"/>
<protein>
    <submittedName>
        <fullName evidence="2">DNA-binding protein</fullName>
    </submittedName>
</protein>
<dbReference type="InterPro" id="IPR009061">
    <property type="entry name" value="DNA-bd_dom_put_sf"/>
</dbReference>
<dbReference type="RefSeq" id="WP_119897604.1">
    <property type="nucleotide sequence ID" value="NZ_QNRC01000013.1"/>
</dbReference>
<comment type="caution">
    <text evidence="2">The sequence shown here is derived from an EMBL/GenBank/DDBJ whole genome shotgun (WGS) entry which is preliminary data.</text>
</comment>
<evidence type="ECO:0000313" key="2">
    <source>
        <dbReference type="EMBL" id="RJL18226.1"/>
    </source>
</evidence>
<dbReference type="GO" id="GO:0003677">
    <property type="term" value="F:DNA binding"/>
    <property type="evidence" value="ECO:0007669"/>
    <property type="project" value="UniProtKB-KW"/>
</dbReference>
<dbReference type="EMBL" id="QZEW01000026">
    <property type="protein sequence ID" value="RJL18226.1"/>
    <property type="molecule type" value="Genomic_DNA"/>
</dbReference>
<reference evidence="3" key="1">
    <citation type="submission" date="2018-09" db="EMBL/GenBank/DDBJ databases">
        <title>Paracoccus onubensis nov. sp. a moderate halophilic bacterium isolated from Gruta de las Maravillas (Aracena, Spain).</title>
        <authorList>
            <person name="Jurado V."/>
            <person name="Gutierrez-Patricio S."/>
            <person name="Gonzalez-Pimentel J.L."/>
            <person name="Miller A.Z."/>
            <person name="Laiz L."/>
            <person name="Saiz-Jimenez C."/>
        </authorList>
    </citation>
    <scope>NUCLEOTIDE SEQUENCE [LARGE SCALE GENOMIC DNA]</scope>
    <source>
        <strain evidence="3">DSM 26381</strain>
    </source>
</reference>
<accession>A0A419A8L1</accession>
<dbReference type="Proteomes" id="UP000283587">
    <property type="component" value="Unassembled WGS sequence"/>
</dbReference>
<name>A0A419A8L1_9RHOB</name>
<dbReference type="AlphaFoldDB" id="A0A419A8L1"/>
<feature type="domain" description="Helix-turn-helix" evidence="1">
    <location>
        <begin position="42"/>
        <end position="85"/>
    </location>
</feature>